<comment type="caution">
    <text evidence="1">The sequence shown here is derived from an EMBL/GenBank/DDBJ whole genome shotgun (WGS) entry which is preliminary data.</text>
</comment>
<protein>
    <submittedName>
        <fullName evidence="1">Uncharacterized protein</fullName>
    </submittedName>
</protein>
<keyword evidence="2" id="KW-1185">Reference proteome</keyword>
<accession>A0A8S1YNY7</accession>
<evidence type="ECO:0000313" key="1">
    <source>
        <dbReference type="EMBL" id="CAD8215368.1"/>
    </source>
</evidence>
<proteinExistence type="predicted"/>
<reference evidence="1" key="1">
    <citation type="submission" date="2021-01" db="EMBL/GenBank/DDBJ databases">
        <authorList>
            <consortium name="Genoscope - CEA"/>
            <person name="William W."/>
        </authorList>
    </citation>
    <scope>NUCLEOTIDE SEQUENCE</scope>
</reference>
<organism evidence="1 2">
    <name type="scientific">Paramecium octaurelia</name>
    <dbReference type="NCBI Taxonomy" id="43137"/>
    <lineage>
        <taxon>Eukaryota</taxon>
        <taxon>Sar</taxon>
        <taxon>Alveolata</taxon>
        <taxon>Ciliophora</taxon>
        <taxon>Intramacronucleata</taxon>
        <taxon>Oligohymenophorea</taxon>
        <taxon>Peniculida</taxon>
        <taxon>Parameciidae</taxon>
        <taxon>Paramecium</taxon>
    </lineage>
</organism>
<gene>
    <name evidence="1" type="ORF">POCTA_138.1.T2350010</name>
</gene>
<name>A0A8S1YNY7_PAROT</name>
<dbReference type="EMBL" id="CAJJDP010000239">
    <property type="protein sequence ID" value="CAD8215368.1"/>
    <property type="molecule type" value="Genomic_DNA"/>
</dbReference>
<sequence>MSKNEPKIKIELNKQIGRNQFSNLAIFLWVIKSKFGQRVLYKTGKDLKQLQ</sequence>
<evidence type="ECO:0000313" key="2">
    <source>
        <dbReference type="Proteomes" id="UP000683925"/>
    </source>
</evidence>
<dbReference type="AlphaFoldDB" id="A0A8S1YNY7"/>
<dbReference type="Proteomes" id="UP000683925">
    <property type="component" value="Unassembled WGS sequence"/>
</dbReference>